<dbReference type="InterPro" id="IPR036291">
    <property type="entry name" value="NAD(P)-bd_dom_sf"/>
</dbReference>
<dbReference type="Proteomes" id="UP000293360">
    <property type="component" value="Unassembled WGS sequence"/>
</dbReference>
<sequence length="69" mass="7178">MSQTDFNALTSSEEVIDRFTSQVKGRTFAITGAGTQSVGGYTALALAKAGPAHVVLVSRNPATVRPVLD</sequence>
<name>A0A4Q4TEY0_9PEZI</name>
<dbReference type="Gene3D" id="3.40.50.720">
    <property type="entry name" value="NAD(P)-binding Rossmann-like Domain"/>
    <property type="match status" value="1"/>
</dbReference>
<proteinExistence type="predicted"/>
<keyword evidence="2" id="KW-1185">Reference proteome</keyword>
<organism evidence="1 2">
    <name type="scientific">Monosporascus ibericus</name>
    <dbReference type="NCBI Taxonomy" id="155417"/>
    <lineage>
        <taxon>Eukaryota</taxon>
        <taxon>Fungi</taxon>
        <taxon>Dikarya</taxon>
        <taxon>Ascomycota</taxon>
        <taxon>Pezizomycotina</taxon>
        <taxon>Sordariomycetes</taxon>
        <taxon>Xylariomycetidae</taxon>
        <taxon>Xylariales</taxon>
        <taxon>Xylariales incertae sedis</taxon>
        <taxon>Monosporascus</taxon>
    </lineage>
</organism>
<evidence type="ECO:0000313" key="1">
    <source>
        <dbReference type="EMBL" id="RYP05108.1"/>
    </source>
</evidence>
<evidence type="ECO:0008006" key="3">
    <source>
        <dbReference type="Google" id="ProtNLM"/>
    </source>
</evidence>
<gene>
    <name evidence="1" type="ORF">DL764_004024</name>
</gene>
<accession>A0A4Q4TEY0</accession>
<dbReference type="SUPFAM" id="SSF51735">
    <property type="entry name" value="NAD(P)-binding Rossmann-fold domains"/>
    <property type="match status" value="1"/>
</dbReference>
<comment type="caution">
    <text evidence="1">The sequence shown here is derived from an EMBL/GenBank/DDBJ whole genome shotgun (WGS) entry which is preliminary data.</text>
</comment>
<evidence type="ECO:0000313" key="2">
    <source>
        <dbReference type="Proteomes" id="UP000293360"/>
    </source>
</evidence>
<dbReference type="OrthoDB" id="191139at2759"/>
<reference evidence="1 2" key="1">
    <citation type="submission" date="2018-06" db="EMBL/GenBank/DDBJ databases">
        <title>Complete Genomes of Monosporascus.</title>
        <authorList>
            <person name="Robinson A.J."/>
            <person name="Natvig D.O."/>
        </authorList>
    </citation>
    <scope>NUCLEOTIDE SEQUENCE [LARGE SCALE GENOMIC DNA]</scope>
    <source>
        <strain evidence="1 2">CBS 110550</strain>
    </source>
</reference>
<protein>
    <recommendedName>
        <fullName evidence="3">Ketoreductase (KR) domain-containing protein</fullName>
    </recommendedName>
</protein>
<dbReference type="STRING" id="155417.A0A4Q4TEY0"/>
<dbReference type="EMBL" id="QJNU01000181">
    <property type="protein sequence ID" value="RYP05108.1"/>
    <property type="molecule type" value="Genomic_DNA"/>
</dbReference>
<dbReference type="AlphaFoldDB" id="A0A4Q4TEY0"/>